<evidence type="ECO:0000259" key="1">
    <source>
        <dbReference type="Pfam" id="PF07862"/>
    </source>
</evidence>
<reference evidence="2 3" key="1">
    <citation type="submission" date="2012-06" db="EMBL/GenBank/DDBJ databases">
        <title>Finished chromosome of genome of Microcoleus sp. PCC 7113.</title>
        <authorList>
            <consortium name="US DOE Joint Genome Institute"/>
            <person name="Gugger M."/>
            <person name="Coursin T."/>
            <person name="Rippka R."/>
            <person name="Tandeau De Marsac N."/>
            <person name="Huntemann M."/>
            <person name="Wei C.-L."/>
            <person name="Han J."/>
            <person name="Detter J.C."/>
            <person name="Han C."/>
            <person name="Tapia R."/>
            <person name="Chen A."/>
            <person name="Kyrpides N."/>
            <person name="Mavromatis K."/>
            <person name="Markowitz V."/>
            <person name="Szeto E."/>
            <person name="Ivanova N."/>
            <person name="Pagani I."/>
            <person name="Pati A."/>
            <person name="Goodwin L."/>
            <person name="Nordberg H.P."/>
            <person name="Cantor M.N."/>
            <person name="Hua S.X."/>
            <person name="Woyke T."/>
            <person name="Kerfeld C.A."/>
        </authorList>
    </citation>
    <scope>NUCLEOTIDE SEQUENCE [LARGE SCALE GENOMIC DNA]</scope>
    <source>
        <strain evidence="2 3">PCC 7113</strain>
    </source>
</reference>
<dbReference type="Pfam" id="PF07862">
    <property type="entry name" value="Nif11"/>
    <property type="match status" value="1"/>
</dbReference>
<sequence>MSLRNLKQFARVVMENQELRERLSGVSDQGSLVRLLVAMGEENGYTFSEQDVVNYLDLVSDEVEISYPLANLDEIPSVVVW</sequence>
<keyword evidence="3" id="KW-1185">Reference proteome</keyword>
<proteinExistence type="predicted"/>
<feature type="domain" description="Nif11" evidence="1">
    <location>
        <begin position="1"/>
        <end position="51"/>
    </location>
</feature>
<dbReference type="HOGENOM" id="CLU_192209_0_0_3"/>
<dbReference type="InterPro" id="IPR012903">
    <property type="entry name" value="Nif11"/>
</dbReference>
<accession>K9WF26</accession>
<gene>
    <name evidence="2" type="ORF">Mic7113_2614</name>
</gene>
<evidence type="ECO:0000313" key="2">
    <source>
        <dbReference type="EMBL" id="AFZ18406.1"/>
    </source>
</evidence>
<protein>
    <recommendedName>
        <fullName evidence="1">Nif11 domain-containing protein</fullName>
    </recommendedName>
</protein>
<dbReference type="Proteomes" id="UP000010471">
    <property type="component" value="Chromosome"/>
</dbReference>
<dbReference type="KEGG" id="mic:Mic7113_2614"/>
<dbReference type="AlphaFoldDB" id="K9WF26"/>
<dbReference type="EMBL" id="CP003630">
    <property type="protein sequence ID" value="AFZ18406.1"/>
    <property type="molecule type" value="Genomic_DNA"/>
</dbReference>
<organism evidence="2 3">
    <name type="scientific">Allocoleopsis franciscana PCC 7113</name>
    <dbReference type="NCBI Taxonomy" id="1173027"/>
    <lineage>
        <taxon>Bacteria</taxon>
        <taxon>Bacillati</taxon>
        <taxon>Cyanobacteriota</taxon>
        <taxon>Cyanophyceae</taxon>
        <taxon>Coleofasciculales</taxon>
        <taxon>Coleofasciculaceae</taxon>
        <taxon>Allocoleopsis</taxon>
        <taxon>Allocoleopsis franciscana</taxon>
    </lineage>
</organism>
<evidence type="ECO:0000313" key="3">
    <source>
        <dbReference type="Proteomes" id="UP000010471"/>
    </source>
</evidence>
<name>K9WF26_9CYAN</name>
<dbReference type="RefSeq" id="WP_015182555.1">
    <property type="nucleotide sequence ID" value="NC_019738.1"/>
</dbReference>
<dbReference type="OrthoDB" id="465586at2"/>